<keyword evidence="2" id="KW-1185">Reference proteome</keyword>
<proteinExistence type="predicted"/>
<reference evidence="1 2" key="1">
    <citation type="submission" date="2016-05" db="EMBL/GenBank/DDBJ databases">
        <title>Comparative genomics of biotechnologically important yeasts.</title>
        <authorList>
            <consortium name="DOE Joint Genome Institute"/>
            <person name="Riley R."/>
            <person name="Haridas S."/>
            <person name="Wolfe K.H."/>
            <person name="Lopes M.R."/>
            <person name="Hittinger C.T."/>
            <person name="Goker M."/>
            <person name="Salamov A."/>
            <person name="Wisecaver J."/>
            <person name="Long T.M."/>
            <person name="Aerts A.L."/>
            <person name="Barry K."/>
            <person name="Choi C."/>
            <person name="Clum A."/>
            <person name="Coughlan A.Y."/>
            <person name="Deshpande S."/>
            <person name="Douglass A.P."/>
            <person name="Hanson S.J."/>
            <person name="Klenk H.-P."/>
            <person name="LaButti K."/>
            <person name="Lapidus A."/>
            <person name="Lindquist E."/>
            <person name="Lipzen A."/>
            <person name="Meier-kolthoff J.P."/>
            <person name="Ohm R.A."/>
            <person name="Otillar R.P."/>
            <person name="Pangilinan J."/>
            <person name="Peng Y."/>
            <person name="Rokas A."/>
            <person name="Rosa C.A."/>
            <person name="Scheuner C."/>
            <person name="Sibirny A.A."/>
            <person name="Slot J.C."/>
            <person name="Stielow J.B."/>
            <person name="Sun H."/>
            <person name="Kurtzman C.P."/>
            <person name="Blackwell M."/>
            <person name="Grigoriev I.V."/>
            <person name="Jeffries T.W."/>
        </authorList>
    </citation>
    <scope>NUCLEOTIDE SEQUENCE [LARGE SCALE GENOMIC DNA]</scope>
    <source>
        <strain evidence="1 2">NRRL YB-4993</strain>
    </source>
</reference>
<dbReference type="GeneID" id="30029934"/>
<evidence type="ECO:0000313" key="2">
    <source>
        <dbReference type="Proteomes" id="UP000092555"/>
    </source>
</evidence>
<dbReference type="RefSeq" id="XP_018714112.1">
    <property type="nucleotide sequence ID" value="XM_018856958.1"/>
</dbReference>
<dbReference type="AlphaFoldDB" id="A0A1A0HI02"/>
<organism evidence="1 2">
    <name type="scientific">Metschnikowia bicuspidata var. bicuspidata NRRL YB-4993</name>
    <dbReference type="NCBI Taxonomy" id="869754"/>
    <lineage>
        <taxon>Eukaryota</taxon>
        <taxon>Fungi</taxon>
        <taxon>Dikarya</taxon>
        <taxon>Ascomycota</taxon>
        <taxon>Saccharomycotina</taxon>
        <taxon>Pichiomycetes</taxon>
        <taxon>Metschnikowiaceae</taxon>
        <taxon>Metschnikowia</taxon>
    </lineage>
</organism>
<dbReference type="EMBL" id="LXTC01000001">
    <property type="protein sequence ID" value="OBA23631.1"/>
    <property type="molecule type" value="Genomic_DNA"/>
</dbReference>
<evidence type="ECO:0000313" key="1">
    <source>
        <dbReference type="EMBL" id="OBA23631.1"/>
    </source>
</evidence>
<protein>
    <recommendedName>
        <fullName evidence="3">Glutamyl-tRNA(Gln) amidotransferase subunit F, mitochondrial</fullName>
    </recommendedName>
</protein>
<name>A0A1A0HI02_9ASCO</name>
<dbReference type="Proteomes" id="UP000092555">
    <property type="component" value="Unassembled WGS sequence"/>
</dbReference>
<dbReference type="STRING" id="869754.A0A1A0HI02"/>
<sequence>MLRRSLFTSAGALQGKVYPKLQNVSELVGFLNKSNENVHDLVPGPTSVVDSKIVRKMLRLSGLESDISAETEQKWIQALNTQIGFINHLQPSGSHADTSENMNGAIFRLISSDHQPSEALGLEQLMEQVRANQLQSSGEKIKDFDQFVSSSVDM</sequence>
<accession>A0A1A0HI02</accession>
<dbReference type="OrthoDB" id="4024285at2759"/>
<gene>
    <name evidence="1" type="ORF">METBIDRAFT_38133</name>
</gene>
<dbReference type="Pfam" id="PF20977">
    <property type="entry name" value="GatF"/>
    <property type="match status" value="1"/>
</dbReference>
<evidence type="ECO:0008006" key="3">
    <source>
        <dbReference type="Google" id="ProtNLM"/>
    </source>
</evidence>
<comment type="caution">
    <text evidence="1">The sequence shown here is derived from an EMBL/GenBank/DDBJ whole genome shotgun (WGS) entry which is preliminary data.</text>
</comment>